<protein>
    <recommendedName>
        <fullName evidence="4">Protein inturned</fullName>
    </recommendedName>
    <alternativeName>
        <fullName evidence="8">Inturned planar cell polarity effector homolog</fullName>
    </alternativeName>
</protein>
<dbReference type="SMART" id="SM00228">
    <property type="entry name" value="PDZ"/>
    <property type="match status" value="1"/>
</dbReference>
<dbReference type="GO" id="GO:0009986">
    <property type="term" value="C:cell surface"/>
    <property type="evidence" value="ECO:0007669"/>
    <property type="project" value="UniProtKB-SubCell"/>
</dbReference>
<keyword evidence="6" id="KW-0963">Cytoplasm</keyword>
<evidence type="ECO:0000259" key="10">
    <source>
        <dbReference type="SMART" id="SM00228"/>
    </source>
</evidence>
<dbReference type="InterPro" id="IPR043987">
    <property type="entry name" value="CCZ1/INTU/HSP4_longin_1"/>
</dbReference>
<dbReference type="Proteomes" id="UP001445076">
    <property type="component" value="Unassembled WGS sequence"/>
</dbReference>
<dbReference type="Pfam" id="PF19031">
    <property type="entry name" value="Intu_longin_1"/>
    <property type="match status" value="1"/>
</dbReference>
<evidence type="ECO:0000256" key="3">
    <source>
        <dbReference type="ARBA" id="ARBA00010034"/>
    </source>
</evidence>
<comment type="caution">
    <text evidence="11">The sequence shown here is derived from an EMBL/GenBank/DDBJ whole genome shotgun (WGS) entry which is preliminary data.</text>
</comment>
<keyword evidence="12" id="KW-1185">Reference proteome</keyword>
<dbReference type="GO" id="GO:0005737">
    <property type="term" value="C:cytoplasm"/>
    <property type="evidence" value="ECO:0007669"/>
    <property type="project" value="TreeGrafter"/>
</dbReference>
<dbReference type="GO" id="GO:0060271">
    <property type="term" value="P:cilium assembly"/>
    <property type="evidence" value="ECO:0007669"/>
    <property type="project" value="InterPro"/>
</dbReference>
<proteinExistence type="inferred from homology"/>
<dbReference type="AlphaFoldDB" id="A0AAW0XRM5"/>
<feature type="region of interest" description="Disordered" evidence="9">
    <location>
        <begin position="1"/>
        <end position="29"/>
    </location>
</feature>
<dbReference type="InterPro" id="IPR043988">
    <property type="entry name" value="CCZ1/INTU_longin_2"/>
</dbReference>
<evidence type="ECO:0000313" key="11">
    <source>
        <dbReference type="EMBL" id="KAK8742471.1"/>
    </source>
</evidence>
<comment type="subcellular location">
    <subcellularLocation>
        <location evidence="2">Cell surface</location>
    </subcellularLocation>
    <subcellularLocation>
        <location evidence="1">Cytoplasm</location>
        <location evidence="1">Cytoskeleton</location>
        <location evidence="1">Cilium basal body</location>
    </subcellularLocation>
</comment>
<dbReference type="Pfam" id="PF19033">
    <property type="entry name" value="Intu_longin_3"/>
    <property type="match status" value="1"/>
</dbReference>
<dbReference type="InterPro" id="IPR039151">
    <property type="entry name" value="INTU"/>
</dbReference>
<dbReference type="GO" id="GO:0016192">
    <property type="term" value="P:vesicle-mediated transport"/>
    <property type="evidence" value="ECO:0007669"/>
    <property type="project" value="InterPro"/>
</dbReference>
<dbReference type="InterPro" id="IPR036034">
    <property type="entry name" value="PDZ_sf"/>
</dbReference>
<dbReference type="InterPro" id="IPR043989">
    <property type="entry name" value="CCZ1/INTU/HSP4_longin_3"/>
</dbReference>
<gene>
    <name evidence="11" type="ORF">OTU49_001901</name>
</gene>
<feature type="compositionally biased region" description="Acidic residues" evidence="9">
    <location>
        <begin position="710"/>
        <end position="721"/>
    </location>
</feature>
<dbReference type="SUPFAM" id="SSF50156">
    <property type="entry name" value="PDZ domain-like"/>
    <property type="match status" value="1"/>
</dbReference>
<feature type="region of interest" description="Disordered" evidence="9">
    <location>
        <begin position="687"/>
        <end position="721"/>
    </location>
</feature>
<evidence type="ECO:0000256" key="1">
    <source>
        <dbReference type="ARBA" id="ARBA00004120"/>
    </source>
</evidence>
<dbReference type="PANTHER" id="PTHR21082">
    <property type="entry name" value="PROTEIN INTURNED"/>
    <property type="match status" value="1"/>
</dbReference>
<dbReference type="Pfam" id="PF19032">
    <property type="entry name" value="Intu_longin_2"/>
    <property type="match status" value="1"/>
</dbReference>
<reference evidence="11 12" key="1">
    <citation type="journal article" date="2024" name="BMC Genomics">
        <title>Genome assembly of redclaw crayfish (Cherax quadricarinatus) provides insights into its immune adaptation and hypoxia tolerance.</title>
        <authorList>
            <person name="Liu Z."/>
            <person name="Zheng J."/>
            <person name="Li H."/>
            <person name="Fang K."/>
            <person name="Wang S."/>
            <person name="He J."/>
            <person name="Zhou D."/>
            <person name="Weng S."/>
            <person name="Chi M."/>
            <person name="Gu Z."/>
            <person name="He J."/>
            <person name="Li F."/>
            <person name="Wang M."/>
        </authorList>
    </citation>
    <scope>NUCLEOTIDE SEQUENCE [LARGE SCALE GENOMIC DNA]</scope>
    <source>
        <strain evidence="11">ZL_2023a</strain>
    </source>
</reference>
<keyword evidence="5" id="KW-0217">Developmental protein</keyword>
<feature type="region of interest" description="Disordered" evidence="9">
    <location>
        <begin position="782"/>
        <end position="802"/>
    </location>
</feature>
<evidence type="ECO:0000256" key="5">
    <source>
        <dbReference type="ARBA" id="ARBA00022473"/>
    </source>
</evidence>
<dbReference type="PANTHER" id="PTHR21082:SF4">
    <property type="entry name" value="PROTEIN INTURNED"/>
    <property type="match status" value="1"/>
</dbReference>
<evidence type="ECO:0000256" key="4">
    <source>
        <dbReference type="ARBA" id="ARBA00015639"/>
    </source>
</evidence>
<accession>A0AAW0XRM5</accession>
<evidence type="ECO:0000256" key="6">
    <source>
        <dbReference type="ARBA" id="ARBA00022490"/>
    </source>
</evidence>
<dbReference type="EMBL" id="JARKIK010000028">
    <property type="protein sequence ID" value="KAK8742471.1"/>
    <property type="molecule type" value="Genomic_DNA"/>
</dbReference>
<feature type="domain" description="PDZ" evidence="10">
    <location>
        <begin position="158"/>
        <end position="232"/>
    </location>
</feature>
<dbReference type="GO" id="GO:0005929">
    <property type="term" value="C:cilium"/>
    <property type="evidence" value="ECO:0007669"/>
    <property type="project" value="TreeGrafter"/>
</dbReference>
<feature type="compositionally biased region" description="Gly residues" evidence="9">
    <location>
        <begin position="106"/>
        <end position="115"/>
    </location>
</feature>
<name>A0AAW0XRM5_CHEQU</name>
<evidence type="ECO:0000313" key="12">
    <source>
        <dbReference type="Proteomes" id="UP001445076"/>
    </source>
</evidence>
<comment type="similarity">
    <text evidence="3">Belongs to the inturned family.</text>
</comment>
<dbReference type="GO" id="GO:0007399">
    <property type="term" value="P:nervous system development"/>
    <property type="evidence" value="ECO:0007669"/>
    <property type="project" value="TreeGrafter"/>
</dbReference>
<sequence length="913" mass="100430">MEPTDDFDSNSESYSASSRHSEESSYEYEDAEWLKHVQNDGSLLYVESYVSSTVREKQVQALKASGGLEKKPAFSSPSKEIKKKNKLLRLLKRRPSVRVKGTPRVGTGGEGGTKGGSDLTSPPKVTFRDNPSGEVRKINLQVYEGGNNLGRRASLCETVLGVVPGRFSEPPDSRVMVAGLVPGSQALRNGVIKIGDWLKEVDESDVNWDNLDDILAELQIPSTITLSVQKCASETLPDELESDRKRVTQTQLVKVVTGVEVSHPESTYLQELPHTLLYLSLVGVTEDSPDGADIRYQFPNWSNKLVKVRGMFITTAHTVQEVIGAPALCSTVCLDGEYYHVAYVRENNDVFLLALPHSYVSSHDIVALMEQIASLVRFEFETLSKGVGDAKNKAYLDHLMSHILGTVLGQGPREGKDPGRLERESSGKPLAAKLNPYLPLIPIIPQSFIFAYPTWLILQDGGEIKLQIDNCLSELESGDFGDDDSDYEESLSLYSILGCCLFYKGHLVASHLSSEDLRHVWLFTCHHGLQSLTTHESVSQLVAWRSVYPPGEMSTARDDRIKHYLLVVAMNHCILGLLLEAGGVTEFVDEGAGPDPFLVDQAEASLYQLHALHVNTVCEESLMNGGIETIAADDKFGRVTPSKKAKDRNEVVEGGLRLPDVPSILKQKSSPLPESRLHIHDHTGCECEGSLGETSEDSFTHSSQDSSLALEEDEEGDDELESDWRIFKPAENPGLHQYDLDIKSPHHRQPVSPVRVTCGKDGVLFHLVQLEVGEGVIIQSEPSTVSPSVSPVSPSATQPPPPFHSQVLQSFRSTCAHIHHVLHASIRGKEPSGNYSGSTALNGIKEHGVLFTYTPPSTDAGNIGKRRTQSFSYWVVGRLLVAPYQREVYVCFHESIPQNVLELAFKVSLGCII</sequence>
<organism evidence="11 12">
    <name type="scientific">Cherax quadricarinatus</name>
    <name type="common">Australian red claw crayfish</name>
    <dbReference type="NCBI Taxonomy" id="27406"/>
    <lineage>
        <taxon>Eukaryota</taxon>
        <taxon>Metazoa</taxon>
        <taxon>Ecdysozoa</taxon>
        <taxon>Arthropoda</taxon>
        <taxon>Crustacea</taxon>
        <taxon>Multicrustacea</taxon>
        <taxon>Malacostraca</taxon>
        <taxon>Eumalacostraca</taxon>
        <taxon>Eucarida</taxon>
        <taxon>Decapoda</taxon>
        <taxon>Pleocyemata</taxon>
        <taxon>Astacidea</taxon>
        <taxon>Parastacoidea</taxon>
        <taxon>Parastacidae</taxon>
        <taxon>Cherax</taxon>
    </lineage>
</organism>
<feature type="compositionally biased region" description="Low complexity" evidence="9">
    <location>
        <begin position="782"/>
        <end position="796"/>
    </location>
</feature>
<evidence type="ECO:0000256" key="8">
    <source>
        <dbReference type="ARBA" id="ARBA00032633"/>
    </source>
</evidence>
<evidence type="ECO:0000256" key="7">
    <source>
        <dbReference type="ARBA" id="ARBA00022794"/>
    </source>
</evidence>
<feature type="region of interest" description="Disordered" evidence="9">
    <location>
        <begin position="99"/>
        <end position="131"/>
    </location>
</feature>
<keyword evidence="7" id="KW-0970">Cilium biogenesis/degradation</keyword>
<dbReference type="InterPro" id="IPR001478">
    <property type="entry name" value="PDZ"/>
</dbReference>
<evidence type="ECO:0000256" key="9">
    <source>
        <dbReference type="SAM" id="MobiDB-lite"/>
    </source>
</evidence>
<evidence type="ECO:0000256" key="2">
    <source>
        <dbReference type="ARBA" id="ARBA00004241"/>
    </source>
</evidence>
<dbReference type="GO" id="GO:0001736">
    <property type="term" value="P:establishment of planar polarity"/>
    <property type="evidence" value="ECO:0007669"/>
    <property type="project" value="InterPro"/>
</dbReference>